<evidence type="ECO:0000256" key="2">
    <source>
        <dbReference type="SAM" id="SignalP"/>
    </source>
</evidence>
<evidence type="ECO:0000256" key="1">
    <source>
        <dbReference type="SAM" id="MobiDB-lite"/>
    </source>
</evidence>
<protein>
    <recommendedName>
        <fullName evidence="3">Follistatin-like domain-containing protein</fullName>
    </recommendedName>
</protein>
<dbReference type="SMART" id="SM00274">
    <property type="entry name" value="FOLN"/>
    <property type="match status" value="1"/>
</dbReference>
<evidence type="ECO:0000259" key="3">
    <source>
        <dbReference type="SMART" id="SM00274"/>
    </source>
</evidence>
<feature type="chain" id="PRO_5041329292" description="Follistatin-like domain-containing protein" evidence="2">
    <location>
        <begin position="20"/>
        <end position="164"/>
    </location>
</feature>
<evidence type="ECO:0000313" key="5">
    <source>
        <dbReference type="Proteomes" id="UP001175000"/>
    </source>
</evidence>
<organism evidence="4 5">
    <name type="scientific">Immersiella caudata</name>
    <dbReference type="NCBI Taxonomy" id="314043"/>
    <lineage>
        <taxon>Eukaryota</taxon>
        <taxon>Fungi</taxon>
        <taxon>Dikarya</taxon>
        <taxon>Ascomycota</taxon>
        <taxon>Pezizomycotina</taxon>
        <taxon>Sordariomycetes</taxon>
        <taxon>Sordariomycetidae</taxon>
        <taxon>Sordariales</taxon>
        <taxon>Lasiosphaeriaceae</taxon>
        <taxon>Immersiella</taxon>
    </lineage>
</organism>
<reference evidence="4" key="1">
    <citation type="submission" date="2023-06" db="EMBL/GenBank/DDBJ databases">
        <title>Genome-scale phylogeny and comparative genomics of the fungal order Sordariales.</title>
        <authorList>
            <consortium name="Lawrence Berkeley National Laboratory"/>
            <person name="Hensen N."/>
            <person name="Bonometti L."/>
            <person name="Westerberg I."/>
            <person name="Brannstrom I.O."/>
            <person name="Guillou S."/>
            <person name="Cros-Aarteil S."/>
            <person name="Calhoun S."/>
            <person name="Haridas S."/>
            <person name="Kuo A."/>
            <person name="Mondo S."/>
            <person name="Pangilinan J."/>
            <person name="Riley R."/>
            <person name="Labutti K."/>
            <person name="Andreopoulos B."/>
            <person name="Lipzen A."/>
            <person name="Chen C."/>
            <person name="Yanf M."/>
            <person name="Daum C."/>
            <person name="Ng V."/>
            <person name="Clum A."/>
            <person name="Steindorff A."/>
            <person name="Ohm R."/>
            <person name="Martin F."/>
            <person name="Silar P."/>
            <person name="Natvig D."/>
            <person name="Lalanne C."/>
            <person name="Gautier V."/>
            <person name="Ament-Velasquez S.L."/>
            <person name="Kruys A."/>
            <person name="Hutchinson M.I."/>
            <person name="Powell A.J."/>
            <person name="Barry K."/>
            <person name="Miller A.N."/>
            <person name="Grigoriev I.V."/>
            <person name="Debuchy R."/>
            <person name="Gladieux P."/>
            <person name="Thoren M.H."/>
            <person name="Johannesson H."/>
        </authorList>
    </citation>
    <scope>NUCLEOTIDE SEQUENCE</scope>
    <source>
        <strain evidence="4">CBS 606.72</strain>
    </source>
</reference>
<dbReference type="EMBL" id="JAULSU010000001">
    <property type="protein sequence ID" value="KAK0631198.1"/>
    <property type="molecule type" value="Genomic_DNA"/>
</dbReference>
<dbReference type="Proteomes" id="UP001175000">
    <property type="component" value="Unassembled WGS sequence"/>
</dbReference>
<gene>
    <name evidence="4" type="ORF">B0T14DRAFT_417318</name>
</gene>
<keyword evidence="2" id="KW-0732">Signal</keyword>
<feature type="signal peptide" evidence="2">
    <location>
        <begin position="1"/>
        <end position="19"/>
    </location>
</feature>
<dbReference type="AlphaFoldDB" id="A0AA39XC43"/>
<feature type="region of interest" description="Disordered" evidence="1">
    <location>
        <begin position="107"/>
        <end position="127"/>
    </location>
</feature>
<sequence length="164" mass="16652">MVSFSSLLALLATATLTLANPVALTSPDAAIETVRLTPCATVRCAAGYTCQAFGTRARCVPNNPESRVQCGASLCASGLTCCNPSCGICTAPGMMCTQQVCTEKPDPIVEPKPKPTKTPAPPKGQGPKCGSARCDAGDVCCNDSCGICTPPGGACIMLYCGKTV</sequence>
<feature type="domain" description="Follistatin-like" evidence="3">
    <location>
        <begin position="38"/>
        <end position="60"/>
    </location>
</feature>
<accession>A0AA39XC43</accession>
<name>A0AA39XC43_9PEZI</name>
<evidence type="ECO:0000313" key="4">
    <source>
        <dbReference type="EMBL" id="KAK0631198.1"/>
    </source>
</evidence>
<proteinExistence type="predicted"/>
<dbReference type="InterPro" id="IPR003645">
    <property type="entry name" value="Fol_N"/>
</dbReference>
<keyword evidence="5" id="KW-1185">Reference proteome</keyword>
<comment type="caution">
    <text evidence="4">The sequence shown here is derived from an EMBL/GenBank/DDBJ whole genome shotgun (WGS) entry which is preliminary data.</text>
</comment>